<comment type="caution">
    <text evidence="4">The sequence shown here is derived from an EMBL/GenBank/DDBJ whole genome shotgun (WGS) entry which is preliminary data.</text>
</comment>
<gene>
    <name evidence="4" type="ORF">FEF34_28105</name>
</gene>
<dbReference type="Pfam" id="PF25137">
    <property type="entry name" value="ADH_Fe_C"/>
    <property type="match status" value="1"/>
</dbReference>
<sequence>MKVELDVPTHVWFGRGELDRAGTHARELGTHALVVTGRTAARAHGYLGRVATSLESAGVRATVFDRLSANPRSDEVDEATALARAEGCDLVVGLGGGSALDAAKGVSVTAPADGSVREFIGATLGPQAPRLPLLAVPTTAGSGSEVTKGAIITDTVGHFRSGIRGDAVFPRTAIVDPDLIASVPRPIMAETVFDSFAHAVEGCVAARADGASRARAHQAIKLIAAHLPAVLRGEDSPEAREALCRASLLGGVNVANVSTCLPHRLQQAMGSLPEVDLSHGRGLAVLYPGWLRHTAPLAPDEFAAIAELLGGDTVHDAVGGLLASAGLTARLRDCGVAKDDLDRLVDGVTGNLDNDPAGQVNRDYLFTLYAESF</sequence>
<evidence type="ECO:0000313" key="4">
    <source>
        <dbReference type="EMBL" id="TLQ46330.1"/>
    </source>
</evidence>
<evidence type="ECO:0000259" key="3">
    <source>
        <dbReference type="Pfam" id="PF25137"/>
    </source>
</evidence>
<dbReference type="Gene3D" id="1.20.1090.10">
    <property type="entry name" value="Dehydroquinate synthase-like - alpha domain"/>
    <property type="match status" value="1"/>
</dbReference>
<protein>
    <submittedName>
        <fullName evidence="4">Iron-containing alcohol dehydrogenase</fullName>
    </submittedName>
</protein>
<feature type="domain" description="Alcohol dehydrogenase iron-type/glycerol dehydrogenase GldA" evidence="2">
    <location>
        <begin position="8"/>
        <end position="177"/>
    </location>
</feature>
<dbReference type="SUPFAM" id="SSF56796">
    <property type="entry name" value="Dehydroquinate synthase-like"/>
    <property type="match status" value="1"/>
</dbReference>
<dbReference type="Pfam" id="PF00465">
    <property type="entry name" value="Fe-ADH"/>
    <property type="match status" value="1"/>
</dbReference>
<accession>A0A5R9E8B7</accession>
<feature type="domain" description="Fe-containing alcohol dehydrogenase-like C-terminal" evidence="3">
    <location>
        <begin position="189"/>
        <end position="349"/>
    </location>
</feature>
<dbReference type="AlphaFoldDB" id="A0A5R9E8B7"/>
<evidence type="ECO:0000256" key="1">
    <source>
        <dbReference type="ARBA" id="ARBA00023002"/>
    </source>
</evidence>
<dbReference type="PANTHER" id="PTHR11496:SF104">
    <property type="entry name" value="3-DEOXY-ALPHA-D-MANNO-OCTULOSONATE 8-OXIDASE"/>
    <property type="match status" value="1"/>
</dbReference>
<dbReference type="InterPro" id="IPR039697">
    <property type="entry name" value="Alcohol_dehydrogenase_Fe"/>
</dbReference>
<keyword evidence="1" id="KW-0560">Oxidoreductase</keyword>
<dbReference type="RefSeq" id="WP_138055648.1">
    <property type="nucleotide sequence ID" value="NZ_VAWE01000001.1"/>
</dbReference>
<reference evidence="4 5" key="1">
    <citation type="submission" date="2019-05" db="EMBL/GenBank/DDBJ databases">
        <title>Streptomyces marianii sp. nov., a novel marine actinomycete from southern coast of India.</title>
        <authorList>
            <person name="Iniyan A.M."/>
            <person name="Wink J."/>
            <person name="Ramprasad E."/>
            <person name="Ramana C.V."/>
            <person name="Bunk B."/>
            <person name="Sproer C."/>
            <person name="Joseph F.-J.R.S."/>
            <person name="Vincent S.G.P."/>
        </authorList>
    </citation>
    <scope>NUCLEOTIDE SEQUENCE [LARGE SCALE GENOMIC DNA]</scope>
    <source>
        <strain evidence="4 5">ICN19</strain>
    </source>
</reference>
<name>A0A5R9E8B7_9ACTN</name>
<proteinExistence type="predicted"/>
<dbReference type="EMBL" id="VAWE01000001">
    <property type="protein sequence ID" value="TLQ46330.1"/>
    <property type="molecule type" value="Genomic_DNA"/>
</dbReference>
<dbReference type="GO" id="GO:0004022">
    <property type="term" value="F:alcohol dehydrogenase (NAD+) activity"/>
    <property type="evidence" value="ECO:0007669"/>
    <property type="project" value="UniProtKB-ARBA"/>
</dbReference>
<dbReference type="GO" id="GO:0046872">
    <property type="term" value="F:metal ion binding"/>
    <property type="evidence" value="ECO:0007669"/>
    <property type="project" value="InterPro"/>
</dbReference>
<dbReference type="InterPro" id="IPR056798">
    <property type="entry name" value="ADH_Fe_C"/>
</dbReference>
<dbReference type="InterPro" id="IPR001670">
    <property type="entry name" value="ADH_Fe/GldA"/>
</dbReference>
<evidence type="ECO:0000259" key="2">
    <source>
        <dbReference type="Pfam" id="PF00465"/>
    </source>
</evidence>
<organism evidence="4 5">
    <name type="scientific">Streptomyces marianii</name>
    <dbReference type="NCBI Taxonomy" id="1817406"/>
    <lineage>
        <taxon>Bacteria</taxon>
        <taxon>Bacillati</taxon>
        <taxon>Actinomycetota</taxon>
        <taxon>Actinomycetes</taxon>
        <taxon>Kitasatosporales</taxon>
        <taxon>Streptomycetaceae</taxon>
        <taxon>Streptomyces</taxon>
    </lineage>
</organism>
<dbReference type="FunFam" id="3.40.50.1970:FF:000003">
    <property type="entry name" value="Alcohol dehydrogenase, iron-containing"/>
    <property type="match status" value="1"/>
</dbReference>
<dbReference type="Gene3D" id="3.40.50.1970">
    <property type="match status" value="1"/>
</dbReference>
<keyword evidence="5" id="KW-1185">Reference proteome</keyword>
<evidence type="ECO:0000313" key="5">
    <source>
        <dbReference type="Proteomes" id="UP000305921"/>
    </source>
</evidence>
<dbReference type="OrthoDB" id="323926at2"/>
<dbReference type="PANTHER" id="PTHR11496">
    <property type="entry name" value="ALCOHOL DEHYDROGENASE"/>
    <property type="match status" value="1"/>
</dbReference>
<dbReference type="Proteomes" id="UP000305921">
    <property type="component" value="Unassembled WGS sequence"/>
</dbReference>